<feature type="domain" description="Thioredoxin" evidence="1">
    <location>
        <begin position="9"/>
        <end position="161"/>
    </location>
</feature>
<gene>
    <name evidence="2" type="ORF">G8E03_09510</name>
</gene>
<dbReference type="AlphaFoldDB" id="A0A6G7VM88"/>
<accession>A0A6G7VM88</accession>
<dbReference type="PANTHER" id="PTHR43640:SF1">
    <property type="entry name" value="THIOREDOXIN-DEPENDENT PEROXIREDOXIN"/>
    <property type="match status" value="1"/>
</dbReference>
<reference evidence="2 3" key="1">
    <citation type="submission" date="2020-03" db="EMBL/GenBank/DDBJ databases">
        <title>Complete genome sequence of Monaibacterium sp. ALG8 with diverse plasmids.</title>
        <authorList>
            <person name="Sun C."/>
        </authorList>
    </citation>
    <scope>NUCLEOTIDE SEQUENCE [LARGE SCALE GENOMIC DNA]</scope>
    <source>
        <strain evidence="2 3">ALG8</strain>
    </source>
</reference>
<dbReference type="GO" id="GO:0016491">
    <property type="term" value="F:oxidoreductase activity"/>
    <property type="evidence" value="ECO:0007669"/>
    <property type="project" value="InterPro"/>
</dbReference>
<keyword evidence="3" id="KW-1185">Reference proteome</keyword>
<dbReference type="InterPro" id="IPR036249">
    <property type="entry name" value="Thioredoxin-like_sf"/>
</dbReference>
<evidence type="ECO:0000313" key="2">
    <source>
        <dbReference type="EMBL" id="QIK40986.1"/>
    </source>
</evidence>
<dbReference type="InterPro" id="IPR000866">
    <property type="entry name" value="AhpC/TSA"/>
</dbReference>
<dbReference type="Pfam" id="PF00578">
    <property type="entry name" value="AhpC-TSA"/>
    <property type="match status" value="1"/>
</dbReference>
<dbReference type="Proteomes" id="UP000500791">
    <property type="component" value="Chromosome"/>
</dbReference>
<dbReference type="GO" id="GO:0016209">
    <property type="term" value="F:antioxidant activity"/>
    <property type="evidence" value="ECO:0007669"/>
    <property type="project" value="InterPro"/>
</dbReference>
<evidence type="ECO:0000313" key="3">
    <source>
        <dbReference type="Proteomes" id="UP000500791"/>
    </source>
</evidence>
<dbReference type="RefSeq" id="WP_166191025.1">
    <property type="nucleotide sequence ID" value="NZ_CP049811.1"/>
</dbReference>
<name>A0A6G7VM88_9RHOB</name>
<evidence type="ECO:0000259" key="1">
    <source>
        <dbReference type="PROSITE" id="PS51352"/>
    </source>
</evidence>
<dbReference type="EMBL" id="CP049811">
    <property type="protein sequence ID" value="QIK40986.1"/>
    <property type="molecule type" value="Genomic_DNA"/>
</dbReference>
<dbReference type="InterPro" id="IPR047262">
    <property type="entry name" value="PRX-like1"/>
</dbReference>
<dbReference type="SUPFAM" id="SSF52833">
    <property type="entry name" value="Thioredoxin-like"/>
    <property type="match status" value="1"/>
</dbReference>
<sequence>MTTARGNEHEPGWTAAEFALPDTNGTLWSLGDLRGVRGLALFFISNHCPYVVAMAERLATTGAQLHELGYGVAAICSNDAQAYPQDSFENMGAFAARYSFPFPYLHDAEQSVARDYGAVCTPDIFGFDAMLKLRYRGRLDSAGRDPADADTRPELIEAMHHVALTGHGPEVQHPSVGCSIKWRAA</sequence>
<proteinExistence type="predicted"/>
<dbReference type="KEGG" id="mon:G8E03_09510"/>
<dbReference type="CDD" id="cd02969">
    <property type="entry name" value="PRX_like1"/>
    <property type="match status" value="1"/>
</dbReference>
<organism evidence="2 3">
    <name type="scientific">Pontivivens nitratireducens</name>
    <dbReference type="NCBI Taxonomy" id="2758038"/>
    <lineage>
        <taxon>Bacteria</taxon>
        <taxon>Pseudomonadati</taxon>
        <taxon>Pseudomonadota</taxon>
        <taxon>Alphaproteobacteria</taxon>
        <taxon>Rhodobacterales</taxon>
        <taxon>Paracoccaceae</taxon>
        <taxon>Pontivivens</taxon>
    </lineage>
</organism>
<dbReference type="Gene3D" id="3.40.30.10">
    <property type="entry name" value="Glutaredoxin"/>
    <property type="match status" value="1"/>
</dbReference>
<dbReference type="InterPro" id="IPR013766">
    <property type="entry name" value="Thioredoxin_domain"/>
</dbReference>
<protein>
    <submittedName>
        <fullName evidence="2">Thioredoxin family protein</fullName>
    </submittedName>
</protein>
<dbReference type="PROSITE" id="PS51352">
    <property type="entry name" value="THIOREDOXIN_2"/>
    <property type="match status" value="1"/>
</dbReference>
<dbReference type="PANTHER" id="PTHR43640">
    <property type="entry name" value="OS07G0260300 PROTEIN"/>
    <property type="match status" value="1"/>
</dbReference>